<dbReference type="InterPro" id="IPR016073">
    <property type="entry name" value="Skp1_comp_POZ"/>
</dbReference>
<organism evidence="8">
    <name type="scientific">Fagus sylvatica</name>
    <name type="common">Beechnut</name>
    <dbReference type="NCBI Taxonomy" id="28930"/>
    <lineage>
        <taxon>Eukaryota</taxon>
        <taxon>Viridiplantae</taxon>
        <taxon>Streptophyta</taxon>
        <taxon>Embryophyta</taxon>
        <taxon>Tracheophyta</taxon>
        <taxon>Spermatophyta</taxon>
        <taxon>Magnoliopsida</taxon>
        <taxon>eudicotyledons</taxon>
        <taxon>Gunneridae</taxon>
        <taxon>Pentapetalae</taxon>
        <taxon>rosids</taxon>
        <taxon>fabids</taxon>
        <taxon>Fagales</taxon>
        <taxon>Fagaceae</taxon>
        <taxon>Fagus</taxon>
    </lineage>
</organism>
<comment type="pathway">
    <text evidence="1 4">Protein modification; protein ubiquitination.</text>
</comment>
<reference evidence="8" key="1">
    <citation type="submission" date="2018-02" db="EMBL/GenBank/DDBJ databases">
        <authorList>
            <person name="Cohen D.B."/>
            <person name="Kent A.D."/>
        </authorList>
    </citation>
    <scope>NUCLEOTIDE SEQUENCE</scope>
</reference>
<dbReference type="InterPro" id="IPR036296">
    <property type="entry name" value="SKP1-like_dim_sf"/>
</dbReference>
<evidence type="ECO:0000313" key="8">
    <source>
        <dbReference type="EMBL" id="SPD03307.1"/>
    </source>
</evidence>
<dbReference type="InterPro" id="IPR016072">
    <property type="entry name" value="Skp1_comp_dimer"/>
</dbReference>
<feature type="coiled-coil region" evidence="5">
    <location>
        <begin position="86"/>
        <end position="113"/>
    </location>
</feature>
<name>A0A2N9GLI3_FAGSY</name>
<evidence type="ECO:0000259" key="6">
    <source>
        <dbReference type="Pfam" id="PF01466"/>
    </source>
</evidence>
<protein>
    <recommendedName>
        <fullName evidence="4">SKP1-like protein</fullName>
    </recommendedName>
</protein>
<evidence type="ECO:0000256" key="4">
    <source>
        <dbReference type="PIRNR" id="PIRNR028729"/>
    </source>
</evidence>
<dbReference type="PANTHER" id="PTHR11165">
    <property type="entry name" value="SKP1"/>
    <property type="match status" value="1"/>
</dbReference>
<evidence type="ECO:0000259" key="7">
    <source>
        <dbReference type="Pfam" id="PF03931"/>
    </source>
</evidence>
<dbReference type="SMART" id="SM00512">
    <property type="entry name" value="Skp1"/>
    <property type="match status" value="1"/>
</dbReference>
<dbReference type="Gene3D" id="3.30.710.10">
    <property type="entry name" value="Potassium Channel Kv1.1, Chain A"/>
    <property type="match status" value="1"/>
</dbReference>
<dbReference type="AlphaFoldDB" id="A0A2N9GLI3"/>
<dbReference type="InterPro" id="IPR001232">
    <property type="entry name" value="SKP1-like"/>
</dbReference>
<dbReference type="PIRSF" id="PIRSF028729">
    <property type="entry name" value="E3_ubiquit_lig_SCF_Skp"/>
    <property type="match status" value="1"/>
</dbReference>
<evidence type="ECO:0000256" key="5">
    <source>
        <dbReference type="SAM" id="Coils"/>
    </source>
</evidence>
<dbReference type="SUPFAM" id="SSF81382">
    <property type="entry name" value="Skp1 dimerisation domain-like"/>
    <property type="match status" value="1"/>
</dbReference>
<feature type="domain" description="SKP1 component dimerisation" evidence="6">
    <location>
        <begin position="136"/>
        <end position="183"/>
    </location>
</feature>
<dbReference type="Pfam" id="PF03931">
    <property type="entry name" value="Skp1_POZ"/>
    <property type="match status" value="1"/>
</dbReference>
<dbReference type="UniPathway" id="UPA00143"/>
<dbReference type="GO" id="GO:0016567">
    <property type="term" value="P:protein ubiquitination"/>
    <property type="evidence" value="ECO:0007669"/>
    <property type="project" value="UniProtKB-UniRule"/>
</dbReference>
<evidence type="ECO:0000256" key="2">
    <source>
        <dbReference type="ARBA" id="ARBA00009993"/>
    </source>
</evidence>
<evidence type="ECO:0000256" key="1">
    <source>
        <dbReference type="ARBA" id="ARBA00004906"/>
    </source>
</evidence>
<comment type="function">
    <text evidence="4">Involved in ubiquitination and subsequent proteasomal degradation of target proteins. Together with CUL1, RBX1 and a F-box protein, it forms a SCF E3 ubiquitin ligase complex. The functional specificity of this complex depends on the type of F-box protein. In the SCF complex, it serves as an adapter that links the F-box protein to CUL1.</text>
</comment>
<proteinExistence type="inferred from homology"/>
<comment type="similarity">
    <text evidence="2 4">Belongs to the SKP1 family.</text>
</comment>
<dbReference type="InterPro" id="IPR016897">
    <property type="entry name" value="SKP1"/>
</dbReference>
<feature type="domain" description="SKP1 component POZ" evidence="7">
    <location>
        <begin position="14"/>
        <end position="72"/>
    </location>
</feature>
<sequence>MSNKNENPSSSSIKITLKTSDGEVFEVEEAVAMEFVTVKSFFEDDAVSQSTPMPLPNVSSFALSRVIVYCRRILEIRAKLPTVSTASDAEAGKEELKEAEKKVKEERKAFEAEFLKEESNEGIKELILAANYLDIKEMLEFLNQSVANRIQNKSVEYVRNFFGIENDFSAEEEAKLREEFAWAFEEVDED</sequence>
<dbReference type="GO" id="GO:0009867">
    <property type="term" value="P:jasmonic acid mediated signaling pathway"/>
    <property type="evidence" value="ECO:0007669"/>
    <property type="project" value="UniProtKB-ARBA"/>
</dbReference>
<keyword evidence="5" id="KW-0175">Coiled coil</keyword>
<dbReference type="InterPro" id="IPR011333">
    <property type="entry name" value="SKP1/BTB/POZ_sf"/>
</dbReference>
<evidence type="ECO:0000256" key="3">
    <source>
        <dbReference type="ARBA" id="ARBA00022786"/>
    </source>
</evidence>
<dbReference type="SUPFAM" id="SSF54695">
    <property type="entry name" value="POZ domain"/>
    <property type="match status" value="1"/>
</dbReference>
<accession>A0A2N9GLI3</accession>
<keyword evidence="3 4" id="KW-0833">Ubl conjugation pathway</keyword>
<dbReference type="GO" id="GO:0006511">
    <property type="term" value="P:ubiquitin-dependent protein catabolic process"/>
    <property type="evidence" value="ECO:0007669"/>
    <property type="project" value="InterPro"/>
</dbReference>
<dbReference type="Pfam" id="PF01466">
    <property type="entry name" value="Skp1"/>
    <property type="match status" value="1"/>
</dbReference>
<dbReference type="EMBL" id="OIVN01002402">
    <property type="protein sequence ID" value="SPD03307.1"/>
    <property type="molecule type" value="Genomic_DNA"/>
</dbReference>
<gene>
    <name evidence="8" type="ORF">FSB_LOCUS31189</name>
</gene>
<comment type="subunit">
    <text evidence="4">Part of a SCF (SKP1-cullin-F-box) protein ligase complex.</text>
</comment>